<dbReference type="PANTHER" id="PTHR30289">
    <property type="entry name" value="UNCHARACTERIZED PROTEIN YBCL-RELATED"/>
    <property type="match status" value="1"/>
</dbReference>
<reference evidence="2 3" key="1">
    <citation type="submission" date="2016-11" db="EMBL/GenBank/DDBJ databases">
        <authorList>
            <person name="Jaros S."/>
            <person name="Januszkiewicz K."/>
            <person name="Wedrychowicz H."/>
        </authorList>
    </citation>
    <scope>NUCLEOTIDE SEQUENCE [LARGE SCALE GENOMIC DNA]</scope>
    <source>
        <strain evidence="2 3">CECT 7868</strain>
    </source>
</reference>
<sequence length="180" mass="19479">MKFKISLLFTGLLTVSAGIHALELSSPDIQEGEHLSSSLFFNGFGCSGKNISPRLSWRDIPAETKSFAVTVYDPDAPTESGWWHWSVINIPAGVHTLKSGQSIAAVGGKEIRNDFGQTAFGGACPPPGHGMHRYQFTVWALPYKKMPVPDSASAALVGYMLNQDAIAQSRITATAMRKQK</sequence>
<evidence type="ECO:0000256" key="1">
    <source>
        <dbReference type="SAM" id="SignalP"/>
    </source>
</evidence>
<dbReference type="InterPro" id="IPR008914">
    <property type="entry name" value="PEBP"/>
</dbReference>
<dbReference type="InterPro" id="IPR005247">
    <property type="entry name" value="YbhB_YbcL/LppC-like"/>
</dbReference>
<dbReference type="Pfam" id="PF01161">
    <property type="entry name" value="PBP"/>
    <property type="match status" value="1"/>
</dbReference>
<evidence type="ECO:0000313" key="2">
    <source>
        <dbReference type="EMBL" id="SHI26566.1"/>
    </source>
</evidence>
<feature type="signal peptide" evidence="1">
    <location>
        <begin position="1"/>
        <end position="21"/>
    </location>
</feature>
<accession>A0A1M5ZR46</accession>
<keyword evidence="1" id="KW-0732">Signal</keyword>
<name>A0A1M5ZR46_9VIBR</name>
<feature type="chain" id="PRO_5012229237" evidence="1">
    <location>
        <begin position="22"/>
        <end position="180"/>
    </location>
</feature>
<dbReference type="OrthoDB" id="9797506at2"/>
<dbReference type="InterPro" id="IPR036610">
    <property type="entry name" value="PEBP-like_sf"/>
</dbReference>
<proteinExistence type="predicted"/>
<dbReference type="STRING" id="1216006.VA7868_03076"/>
<dbReference type="Proteomes" id="UP000184608">
    <property type="component" value="Unassembled WGS sequence"/>
</dbReference>
<dbReference type="EMBL" id="FQXZ01000035">
    <property type="protein sequence ID" value="SHI26566.1"/>
    <property type="molecule type" value="Genomic_DNA"/>
</dbReference>
<dbReference type="RefSeq" id="WP_073604696.1">
    <property type="nucleotide sequence ID" value="NZ_FQXZ01000035.1"/>
</dbReference>
<organism evidence="2 3">
    <name type="scientific">Vibrio aerogenes CECT 7868</name>
    <dbReference type="NCBI Taxonomy" id="1216006"/>
    <lineage>
        <taxon>Bacteria</taxon>
        <taxon>Pseudomonadati</taxon>
        <taxon>Pseudomonadota</taxon>
        <taxon>Gammaproteobacteria</taxon>
        <taxon>Vibrionales</taxon>
        <taxon>Vibrionaceae</taxon>
        <taxon>Vibrio</taxon>
    </lineage>
</organism>
<dbReference type="PANTHER" id="PTHR30289:SF1">
    <property type="entry name" value="PEBP (PHOSPHATIDYLETHANOLAMINE-BINDING PROTEIN) FAMILY PROTEIN"/>
    <property type="match status" value="1"/>
</dbReference>
<dbReference type="Gene3D" id="3.90.280.10">
    <property type="entry name" value="PEBP-like"/>
    <property type="match status" value="1"/>
</dbReference>
<dbReference type="NCBIfam" id="TIGR00481">
    <property type="entry name" value="YbhB/YbcL family Raf kinase inhibitor-like protein"/>
    <property type="match status" value="1"/>
</dbReference>
<dbReference type="AlphaFoldDB" id="A0A1M5ZR46"/>
<gene>
    <name evidence="2" type="ORF">VA7868_03076</name>
</gene>
<dbReference type="CDD" id="cd00865">
    <property type="entry name" value="PEBP_bact_arch"/>
    <property type="match status" value="1"/>
</dbReference>
<protein>
    <submittedName>
        <fullName evidence="2">Putative kinase inhibitor</fullName>
    </submittedName>
</protein>
<dbReference type="SUPFAM" id="SSF49777">
    <property type="entry name" value="PEBP-like"/>
    <property type="match status" value="1"/>
</dbReference>
<evidence type="ECO:0000313" key="3">
    <source>
        <dbReference type="Proteomes" id="UP000184608"/>
    </source>
</evidence>
<keyword evidence="3" id="KW-1185">Reference proteome</keyword>